<reference evidence="2 3" key="1">
    <citation type="journal article" date="2024" name="G3 (Bethesda)">
        <title>Genome assembly of Hibiscus sabdariffa L. provides insights into metabolisms of medicinal natural products.</title>
        <authorList>
            <person name="Kim T."/>
        </authorList>
    </citation>
    <scope>NUCLEOTIDE SEQUENCE [LARGE SCALE GENOMIC DNA]</scope>
    <source>
        <strain evidence="2">TK-2024</strain>
        <tissue evidence="2">Old leaves</tissue>
    </source>
</reference>
<protein>
    <submittedName>
        <fullName evidence="2">Uncharacterized protein</fullName>
    </submittedName>
</protein>
<sequence>MVQPSFFEEFMAMGIKQWIHMNLKRGTRFGRDVSIWDLLFGDTCWYLWLYCNVVIFETPGAETWSMMLKVREWTTLALAAIGLAGPNSSVSSGSGHGLIRWTPPPKGGPIADPLDPERPGLW</sequence>
<name>A0ABR2P9B7_9ROSI</name>
<organism evidence="2 3">
    <name type="scientific">Hibiscus sabdariffa</name>
    <name type="common">roselle</name>
    <dbReference type="NCBI Taxonomy" id="183260"/>
    <lineage>
        <taxon>Eukaryota</taxon>
        <taxon>Viridiplantae</taxon>
        <taxon>Streptophyta</taxon>
        <taxon>Embryophyta</taxon>
        <taxon>Tracheophyta</taxon>
        <taxon>Spermatophyta</taxon>
        <taxon>Magnoliopsida</taxon>
        <taxon>eudicotyledons</taxon>
        <taxon>Gunneridae</taxon>
        <taxon>Pentapetalae</taxon>
        <taxon>rosids</taxon>
        <taxon>malvids</taxon>
        <taxon>Malvales</taxon>
        <taxon>Malvaceae</taxon>
        <taxon>Malvoideae</taxon>
        <taxon>Hibiscus</taxon>
    </lineage>
</organism>
<evidence type="ECO:0000256" key="1">
    <source>
        <dbReference type="SAM" id="MobiDB-lite"/>
    </source>
</evidence>
<feature type="region of interest" description="Disordered" evidence="1">
    <location>
        <begin position="86"/>
        <end position="122"/>
    </location>
</feature>
<keyword evidence="3" id="KW-1185">Reference proteome</keyword>
<gene>
    <name evidence="2" type="ORF">V6N11_082636</name>
</gene>
<dbReference type="EMBL" id="JBBPBN010000072">
    <property type="protein sequence ID" value="KAK8985017.1"/>
    <property type="molecule type" value="Genomic_DNA"/>
</dbReference>
<proteinExistence type="predicted"/>
<evidence type="ECO:0000313" key="2">
    <source>
        <dbReference type="EMBL" id="KAK8985017.1"/>
    </source>
</evidence>
<evidence type="ECO:0000313" key="3">
    <source>
        <dbReference type="Proteomes" id="UP001396334"/>
    </source>
</evidence>
<comment type="caution">
    <text evidence="2">The sequence shown here is derived from an EMBL/GenBank/DDBJ whole genome shotgun (WGS) entry which is preliminary data.</text>
</comment>
<dbReference type="Proteomes" id="UP001396334">
    <property type="component" value="Unassembled WGS sequence"/>
</dbReference>
<accession>A0ABR2P9B7</accession>